<accession>E0STR7</accession>
<protein>
    <submittedName>
        <fullName evidence="5">Radical SAM domain protein</fullName>
    </submittedName>
</protein>
<evidence type="ECO:0000256" key="1">
    <source>
        <dbReference type="ARBA" id="ARBA00022723"/>
    </source>
</evidence>
<dbReference type="PROSITE" id="PS51918">
    <property type="entry name" value="RADICAL_SAM"/>
    <property type="match status" value="1"/>
</dbReference>
<keyword evidence="1" id="KW-0479">Metal-binding</keyword>
<dbReference type="GO" id="GO:0046872">
    <property type="term" value="F:metal ion binding"/>
    <property type="evidence" value="ECO:0007669"/>
    <property type="project" value="UniProtKB-KW"/>
</dbReference>
<dbReference type="PANTHER" id="PTHR43432">
    <property type="entry name" value="SLR0285 PROTEIN"/>
    <property type="match status" value="1"/>
</dbReference>
<dbReference type="SFLD" id="SFLDS00029">
    <property type="entry name" value="Radical_SAM"/>
    <property type="match status" value="1"/>
</dbReference>
<dbReference type="InterPro" id="IPR006638">
    <property type="entry name" value="Elp3/MiaA/NifB-like_rSAM"/>
</dbReference>
<name>E0STR7_IGNAA</name>
<evidence type="ECO:0000313" key="5">
    <source>
        <dbReference type="EMBL" id="ADM27683.1"/>
    </source>
</evidence>
<dbReference type="EMBL" id="CP002098">
    <property type="protein sequence ID" value="ADM27683.1"/>
    <property type="molecule type" value="Genomic_DNA"/>
</dbReference>
<dbReference type="Proteomes" id="UP000001304">
    <property type="component" value="Chromosome"/>
</dbReference>
<evidence type="ECO:0000313" key="6">
    <source>
        <dbReference type="Proteomes" id="UP000001304"/>
    </source>
</evidence>
<keyword evidence="6" id="KW-1185">Reference proteome</keyword>
<dbReference type="Gene3D" id="3.80.30.30">
    <property type="match status" value="1"/>
</dbReference>
<dbReference type="GO" id="GO:0051536">
    <property type="term" value="F:iron-sulfur cluster binding"/>
    <property type="evidence" value="ECO:0007669"/>
    <property type="project" value="UniProtKB-KW"/>
</dbReference>
<dbReference type="STRING" id="583356.Igag_0866"/>
<reference evidence="5 6" key="1">
    <citation type="journal article" date="2010" name="Stand. Genomic Sci.">
        <title>Complete genome sequence of Ignisphaera aggregans type strain (AQ1.S1).</title>
        <authorList>
            <person name="Goker M."/>
            <person name="Held B."/>
            <person name="Lapidus A."/>
            <person name="Nolan M."/>
            <person name="Spring S."/>
            <person name="Yasawong M."/>
            <person name="Lucas S."/>
            <person name="Glavina Del Rio T."/>
            <person name="Tice H."/>
            <person name="Cheng J.F."/>
            <person name="Goodwin L."/>
            <person name="Tapia R."/>
            <person name="Pitluck S."/>
            <person name="Liolios K."/>
            <person name="Ivanova N."/>
            <person name="Mavromatis K."/>
            <person name="Mikhailova N."/>
            <person name="Pati A."/>
            <person name="Chen A."/>
            <person name="Palaniappan K."/>
            <person name="Brambilla E."/>
            <person name="Land M."/>
            <person name="Hauser L."/>
            <person name="Chang Y.J."/>
            <person name="Jeffries C.D."/>
            <person name="Brettin T."/>
            <person name="Detter J.C."/>
            <person name="Han C."/>
            <person name="Rohde M."/>
            <person name="Sikorski J."/>
            <person name="Woyke T."/>
            <person name="Bristow J."/>
            <person name="Eisen J.A."/>
            <person name="Markowitz V."/>
            <person name="Hugenholtz P."/>
            <person name="Kyrpides N.C."/>
            <person name="Klenk H.P."/>
        </authorList>
    </citation>
    <scope>NUCLEOTIDE SEQUENCE [LARGE SCALE GENOMIC DNA]</scope>
    <source>
        <strain evidence="6">DSM 17230 / JCM 13409 / AQ1.S1</strain>
    </source>
</reference>
<gene>
    <name evidence="5" type="ordered locus">Igag_0866</name>
</gene>
<dbReference type="KEGG" id="iag:Igag_0866"/>
<dbReference type="Pfam" id="PF04055">
    <property type="entry name" value="Radical_SAM"/>
    <property type="match status" value="1"/>
</dbReference>
<dbReference type="CDD" id="cd01335">
    <property type="entry name" value="Radical_SAM"/>
    <property type="match status" value="1"/>
</dbReference>
<dbReference type="InterPro" id="IPR040086">
    <property type="entry name" value="MJ0683-like"/>
</dbReference>
<organism evidence="5 6">
    <name type="scientific">Ignisphaera aggregans (strain DSM 17230 / JCM 13409 / AQ1.S1)</name>
    <dbReference type="NCBI Taxonomy" id="583356"/>
    <lineage>
        <taxon>Archaea</taxon>
        <taxon>Thermoproteota</taxon>
        <taxon>Thermoprotei</taxon>
        <taxon>Desulfurococcales</taxon>
        <taxon>Desulfurococcaceae</taxon>
        <taxon>Ignisphaera</taxon>
    </lineage>
</organism>
<sequence length="295" mass="33333">MKVLREFDPWKSPLCTCPFKYSLHPYTGCSHFCLYCYATSYIGRKPSVPKKNFIENLEKDLRQIVKGAVVELSSSSDPYPPIEMQLELTRKTLEVLGRNGFRILITTKSDIVARDIDILLRYPSAVMITITTLDQGVAKVLEPGAPPPDRRMEAVRKLSRAGIPVGIRIDPVIPMINDDPEKLRELVNIARDVGALQITTSTYKARGDSLKRLQEAFPDIAEKLRRMYVYEGEKIHGYMYLKKEAREKLLKPVIEEALRLGLYIATCREGPGVTIINAPTCDGSGLVSRHRTLNR</sequence>
<evidence type="ECO:0000256" key="3">
    <source>
        <dbReference type="ARBA" id="ARBA00023014"/>
    </source>
</evidence>
<dbReference type="AlphaFoldDB" id="E0STR7"/>
<dbReference type="PANTHER" id="PTHR43432:SF3">
    <property type="entry name" value="SLR0285 PROTEIN"/>
    <property type="match status" value="1"/>
</dbReference>
<proteinExistence type="predicted"/>
<dbReference type="SMART" id="SM00729">
    <property type="entry name" value="Elp3"/>
    <property type="match status" value="1"/>
</dbReference>
<feature type="domain" description="Radical SAM core" evidence="4">
    <location>
        <begin position="15"/>
        <end position="239"/>
    </location>
</feature>
<dbReference type="HOGENOM" id="CLU_015525_2_1_2"/>
<dbReference type="SFLD" id="SFLDG01084">
    <property type="entry name" value="Uncharacterised_Radical_SAM_Su"/>
    <property type="match status" value="1"/>
</dbReference>
<evidence type="ECO:0000259" key="4">
    <source>
        <dbReference type="PROSITE" id="PS51918"/>
    </source>
</evidence>
<keyword evidence="2" id="KW-0408">Iron</keyword>
<dbReference type="InterPro" id="IPR007197">
    <property type="entry name" value="rSAM"/>
</dbReference>
<dbReference type="GO" id="GO:0003824">
    <property type="term" value="F:catalytic activity"/>
    <property type="evidence" value="ECO:0007669"/>
    <property type="project" value="InterPro"/>
</dbReference>
<dbReference type="BioCyc" id="IAGG583356:GHAH-849-MONOMER"/>
<dbReference type="SUPFAM" id="SSF102114">
    <property type="entry name" value="Radical SAM enzymes"/>
    <property type="match status" value="1"/>
</dbReference>
<evidence type="ECO:0000256" key="2">
    <source>
        <dbReference type="ARBA" id="ARBA00023004"/>
    </source>
</evidence>
<dbReference type="InterPro" id="IPR058240">
    <property type="entry name" value="rSAM_sf"/>
</dbReference>
<keyword evidence="3" id="KW-0411">Iron-sulfur</keyword>